<dbReference type="EMBL" id="BPVZ01000024">
    <property type="protein sequence ID" value="GKV05754.1"/>
    <property type="molecule type" value="Genomic_DNA"/>
</dbReference>
<protein>
    <submittedName>
        <fullName evidence="1">Uncharacterized protein</fullName>
    </submittedName>
</protein>
<proteinExistence type="predicted"/>
<gene>
    <name evidence="1" type="ORF">SLEP1_g17724</name>
</gene>
<name>A0AAV5J5Q7_9ROSI</name>
<evidence type="ECO:0000313" key="1">
    <source>
        <dbReference type="EMBL" id="GKV05754.1"/>
    </source>
</evidence>
<accession>A0AAV5J5Q7</accession>
<keyword evidence="2" id="KW-1185">Reference proteome</keyword>
<comment type="caution">
    <text evidence="1">The sequence shown here is derived from an EMBL/GenBank/DDBJ whole genome shotgun (WGS) entry which is preliminary data.</text>
</comment>
<evidence type="ECO:0000313" key="2">
    <source>
        <dbReference type="Proteomes" id="UP001054252"/>
    </source>
</evidence>
<reference evidence="1 2" key="1">
    <citation type="journal article" date="2021" name="Commun. Biol.">
        <title>The genome of Shorea leprosula (Dipterocarpaceae) highlights the ecological relevance of drought in aseasonal tropical rainforests.</title>
        <authorList>
            <person name="Ng K.K.S."/>
            <person name="Kobayashi M.J."/>
            <person name="Fawcett J.A."/>
            <person name="Hatakeyama M."/>
            <person name="Paape T."/>
            <person name="Ng C.H."/>
            <person name="Ang C.C."/>
            <person name="Tnah L.H."/>
            <person name="Lee C.T."/>
            <person name="Nishiyama T."/>
            <person name="Sese J."/>
            <person name="O'Brien M.J."/>
            <person name="Copetti D."/>
            <person name="Mohd Noor M.I."/>
            <person name="Ong R.C."/>
            <person name="Putra M."/>
            <person name="Sireger I.Z."/>
            <person name="Indrioko S."/>
            <person name="Kosugi Y."/>
            <person name="Izuno A."/>
            <person name="Isagi Y."/>
            <person name="Lee S.L."/>
            <person name="Shimizu K.K."/>
        </authorList>
    </citation>
    <scope>NUCLEOTIDE SEQUENCE [LARGE SCALE GENOMIC DNA]</scope>
    <source>
        <strain evidence="1">214</strain>
    </source>
</reference>
<sequence>MTERTAGQSSIFHPSEHYFTWTVDALTAPSSTSFRTARDGR</sequence>
<dbReference type="Proteomes" id="UP001054252">
    <property type="component" value="Unassembled WGS sequence"/>
</dbReference>
<dbReference type="AlphaFoldDB" id="A0AAV5J5Q7"/>
<organism evidence="1 2">
    <name type="scientific">Rubroshorea leprosula</name>
    <dbReference type="NCBI Taxonomy" id="152421"/>
    <lineage>
        <taxon>Eukaryota</taxon>
        <taxon>Viridiplantae</taxon>
        <taxon>Streptophyta</taxon>
        <taxon>Embryophyta</taxon>
        <taxon>Tracheophyta</taxon>
        <taxon>Spermatophyta</taxon>
        <taxon>Magnoliopsida</taxon>
        <taxon>eudicotyledons</taxon>
        <taxon>Gunneridae</taxon>
        <taxon>Pentapetalae</taxon>
        <taxon>rosids</taxon>
        <taxon>malvids</taxon>
        <taxon>Malvales</taxon>
        <taxon>Dipterocarpaceae</taxon>
        <taxon>Rubroshorea</taxon>
    </lineage>
</organism>